<accession>A0A853I8X5</accession>
<dbReference type="InterPro" id="IPR011990">
    <property type="entry name" value="TPR-like_helical_dom_sf"/>
</dbReference>
<protein>
    <submittedName>
        <fullName evidence="2">Tetratricopeptide repeat protein</fullName>
    </submittedName>
</protein>
<gene>
    <name evidence="2" type="ORF">H0A36_25140</name>
</gene>
<dbReference type="RefSeq" id="WP_180571305.1">
    <property type="nucleotide sequence ID" value="NZ_JACCKB010000073.1"/>
</dbReference>
<organism evidence="2 3">
    <name type="scientific">Spartinivicinus marinus</name>
    <dbReference type="NCBI Taxonomy" id="2994442"/>
    <lineage>
        <taxon>Bacteria</taxon>
        <taxon>Pseudomonadati</taxon>
        <taxon>Pseudomonadota</taxon>
        <taxon>Gammaproteobacteria</taxon>
        <taxon>Oceanospirillales</taxon>
        <taxon>Zooshikellaceae</taxon>
        <taxon>Spartinivicinus</taxon>
    </lineage>
</organism>
<keyword evidence="3" id="KW-1185">Reference proteome</keyword>
<evidence type="ECO:0000313" key="3">
    <source>
        <dbReference type="Proteomes" id="UP000569732"/>
    </source>
</evidence>
<dbReference type="SMART" id="SM00028">
    <property type="entry name" value="TPR"/>
    <property type="match status" value="2"/>
</dbReference>
<dbReference type="AlphaFoldDB" id="A0A853I8X5"/>
<dbReference type="EMBL" id="JACCKB010000073">
    <property type="protein sequence ID" value="NYZ69309.1"/>
    <property type="molecule type" value="Genomic_DNA"/>
</dbReference>
<feature type="compositionally biased region" description="Polar residues" evidence="1">
    <location>
        <begin position="69"/>
        <end position="79"/>
    </location>
</feature>
<dbReference type="SUPFAM" id="SSF48452">
    <property type="entry name" value="TPR-like"/>
    <property type="match status" value="1"/>
</dbReference>
<evidence type="ECO:0000256" key="1">
    <source>
        <dbReference type="SAM" id="MobiDB-lite"/>
    </source>
</evidence>
<dbReference type="Proteomes" id="UP000569732">
    <property type="component" value="Unassembled WGS sequence"/>
</dbReference>
<proteinExistence type="predicted"/>
<reference evidence="2 3" key="1">
    <citation type="submission" date="2020-07" db="EMBL/GenBank/DDBJ databases">
        <title>Endozoicomonas sp. nov., isolated from sediment.</title>
        <authorList>
            <person name="Gu T."/>
        </authorList>
    </citation>
    <scope>NUCLEOTIDE SEQUENCE [LARGE SCALE GENOMIC DNA]</scope>
    <source>
        <strain evidence="2 3">SM1973</strain>
    </source>
</reference>
<evidence type="ECO:0000313" key="2">
    <source>
        <dbReference type="EMBL" id="NYZ69309.1"/>
    </source>
</evidence>
<feature type="region of interest" description="Disordered" evidence="1">
    <location>
        <begin position="57"/>
        <end position="79"/>
    </location>
</feature>
<dbReference type="Gene3D" id="1.25.40.10">
    <property type="entry name" value="Tetratricopeptide repeat domain"/>
    <property type="match status" value="1"/>
</dbReference>
<name>A0A853I8X5_9GAMM</name>
<sequence length="185" mass="20529">MFQQTSIFQFQLKTSWFKPAIIGGMLAVLTGCVQHAYIPSSQDPGRDMRPEVVDVAPAPAARPEYRQPQVVTQPRQENQDQYAYVTPDYPDSGVSNNPAARRLIDRALEQRASGDLEAAAATLERALRVAPNDPEVYYELASIRLSQQNYAQAEQLARRGLSLTRDPGMRARLQSIIDQSAVGRG</sequence>
<comment type="caution">
    <text evidence="2">The sequence shown here is derived from an EMBL/GenBank/DDBJ whole genome shotgun (WGS) entry which is preliminary data.</text>
</comment>
<dbReference type="Pfam" id="PF14559">
    <property type="entry name" value="TPR_19"/>
    <property type="match status" value="1"/>
</dbReference>
<dbReference type="InterPro" id="IPR019734">
    <property type="entry name" value="TPR_rpt"/>
</dbReference>